<name>A0A2A9NKX4_9AGAR</name>
<accession>A0A2A9NKX4</accession>
<sequence>MAPAIKVVVTNIGTASGLTFTDGQNLYTLNPQQNATIACDNAVYDVHLQSNPTVSLAKLNYSNAQTLQVTKGSSETGADFTVLVTVPGA</sequence>
<keyword evidence="2" id="KW-1185">Reference proteome</keyword>
<dbReference type="AlphaFoldDB" id="A0A2A9NKX4"/>
<protein>
    <submittedName>
        <fullName evidence="1">Uncharacterized protein</fullName>
    </submittedName>
</protein>
<organism evidence="1 2">
    <name type="scientific">Amanita thiersii Skay4041</name>
    <dbReference type="NCBI Taxonomy" id="703135"/>
    <lineage>
        <taxon>Eukaryota</taxon>
        <taxon>Fungi</taxon>
        <taxon>Dikarya</taxon>
        <taxon>Basidiomycota</taxon>
        <taxon>Agaricomycotina</taxon>
        <taxon>Agaricomycetes</taxon>
        <taxon>Agaricomycetidae</taxon>
        <taxon>Agaricales</taxon>
        <taxon>Pluteineae</taxon>
        <taxon>Amanitaceae</taxon>
        <taxon>Amanita</taxon>
    </lineage>
</organism>
<gene>
    <name evidence="1" type="ORF">AMATHDRAFT_4382</name>
</gene>
<dbReference type="Proteomes" id="UP000242287">
    <property type="component" value="Unassembled WGS sequence"/>
</dbReference>
<proteinExistence type="predicted"/>
<reference evidence="1 2" key="1">
    <citation type="submission" date="2014-02" db="EMBL/GenBank/DDBJ databases">
        <title>Transposable element dynamics among asymbiotic and ectomycorrhizal Amanita fungi.</title>
        <authorList>
            <consortium name="DOE Joint Genome Institute"/>
            <person name="Hess J."/>
            <person name="Skrede I."/>
            <person name="Wolfe B."/>
            <person name="LaButti K."/>
            <person name="Ohm R.A."/>
            <person name="Grigoriev I.V."/>
            <person name="Pringle A."/>
        </authorList>
    </citation>
    <scope>NUCLEOTIDE SEQUENCE [LARGE SCALE GENOMIC DNA]</scope>
    <source>
        <strain evidence="1 2">SKay4041</strain>
    </source>
</reference>
<dbReference type="EMBL" id="KZ302014">
    <property type="protein sequence ID" value="PFH49984.1"/>
    <property type="molecule type" value="Genomic_DNA"/>
</dbReference>
<evidence type="ECO:0000313" key="1">
    <source>
        <dbReference type="EMBL" id="PFH49984.1"/>
    </source>
</evidence>
<evidence type="ECO:0000313" key="2">
    <source>
        <dbReference type="Proteomes" id="UP000242287"/>
    </source>
</evidence>